<dbReference type="NCBIfam" id="TIGR01552">
    <property type="entry name" value="phd_fam"/>
    <property type="match status" value="1"/>
</dbReference>
<accession>A0A3P3ZNH4</accession>
<keyword evidence="2" id="KW-0812">Transmembrane</keyword>
<gene>
    <name evidence="3" type="ORF">CARN8_2810001</name>
</gene>
<name>A0A3P3ZNH4_9ZZZZ</name>
<dbReference type="EMBL" id="UOYP01000203">
    <property type="protein sequence ID" value="VAY88186.1"/>
    <property type="molecule type" value="Genomic_DNA"/>
</dbReference>
<dbReference type="InterPro" id="IPR006442">
    <property type="entry name" value="Antitoxin_Phd/YefM"/>
</dbReference>
<evidence type="ECO:0000256" key="2">
    <source>
        <dbReference type="SAM" id="Phobius"/>
    </source>
</evidence>
<evidence type="ECO:0000313" key="3">
    <source>
        <dbReference type="EMBL" id="VAY88186.1"/>
    </source>
</evidence>
<dbReference type="Gene3D" id="3.40.1620.10">
    <property type="entry name" value="YefM-like domain"/>
    <property type="match status" value="1"/>
</dbReference>
<protein>
    <submittedName>
        <fullName evidence="3">Antitoxin (Modular protein)</fullName>
    </submittedName>
</protein>
<feature type="transmembrane region" description="Helical" evidence="2">
    <location>
        <begin position="6"/>
        <end position="26"/>
    </location>
</feature>
<dbReference type="SUPFAM" id="SSF143120">
    <property type="entry name" value="YefM-like"/>
    <property type="match status" value="1"/>
</dbReference>
<dbReference type="AlphaFoldDB" id="A0A3P3ZNH4"/>
<keyword evidence="2" id="KW-1133">Transmembrane helix</keyword>
<reference evidence="3" key="1">
    <citation type="submission" date="2018-10" db="EMBL/GenBank/DDBJ databases">
        <authorList>
            <person name="Plewniak F."/>
        </authorList>
    </citation>
    <scope>NUCLEOTIDE SEQUENCE</scope>
</reference>
<comment type="similarity">
    <text evidence="1">Belongs to the phD/YefM antitoxin family.</text>
</comment>
<evidence type="ECO:0000256" key="1">
    <source>
        <dbReference type="ARBA" id="ARBA00009981"/>
    </source>
</evidence>
<keyword evidence="2" id="KW-0472">Membrane</keyword>
<organism evidence="3">
    <name type="scientific">mine drainage metagenome</name>
    <dbReference type="NCBI Taxonomy" id="410659"/>
    <lineage>
        <taxon>unclassified sequences</taxon>
        <taxon>metagenomes</taxon>
        <taxon>ecological metagenomes</taxon>
    </lineage>
</organism>
<proteinExistence type="inferred from homology"/>
<dbReference type="InterPro" id="IPR036165">
    <property type="entry name" value="YefM-like_sf"/>
</dbReference>
<dbReference type="Pfam" id="PF02604">
    <property type="entry name" value="PhdYeFM_antitox"/>
    <property type="match status" value="1"/>
</dbReference>
<sequence length="121" mass="13984">MSAFSLFDSACLHMICFMAMMWLQVIRRRVKMDISTIAQAKNHLPKLIHAAEAGDDIRISRHGKLVAVIISAERYQQHFNSGTGIFQAIMEWREKQSALDLTDTEVDSWRDRAVAREFSWE</sequence>